<name>A0ABQ3CPP3_9ACTN</name>
<comment type="caution">
    <text evidence="2">The sequence shown here is derived from an EMBL/GenBank/DDBJ whole genome shotgun (WGS) entry which is preliminary data.</text>
</comment>
<evidence type="ECO:0000313" key="3">
    <source>
        <dbReference type="Proteomes" id="UP000653644"/>
    </source>
</evidence>
<reference evidence="3" key="1">
    <citation type="journal article" date="2019" name="Int. J. Syst. Evol. Microbiol.">
        <title>The Global Catalogue of Microorganisms (GCM) 10K type strain sequencing project: providing services to taxonomists for standard genome sequencing and annotation.</title>
        <authorList>
            <consortium name="The Broad Institute Genomics Platform"/>
            <consortium name="The Broad Institute Genome Sequencing Center for Infectious Disease"/>
            <person name="Wu L."/>
            <person name="Ma J."/>
        </authorList>
    </citation>
    <scope>NUCLEOTIDE SEQUENCE [LARGE SCALE GENOMIC DNA]</scope>
    <source>
        <strain evidence="3">JCM 4733</strain>
    </source>
</reference>
<evidence type="ECO:0008006" key="4">
    <source>
        <dbReference type="Google" id="ProtNLM"/>
    </source>
</evidence>
<dbReference type="Proteomes" id="UP000653644">
    <property type="component" value="Unassembled WGS sequence"/>
</dbReference>
<organism evidence="2 3">
    <name type="scientific">Streptomyces canarius</name>
    <dbReference type="NCBI Taxonomy" id="285453"/>
    <lineage>
        <taxon>Bacteria</taxon>
        <taxon>Bacillati</taxon>
        <taxon>Actinomycetota</taxon>
        <taxon>Actinomycetes</taxon>
        <taxon>Kitasatosporales</taxon>
        <taxon>Streptomycetaceae</taxon>
        <taxon>Streptomyces</taxon>
    </lineage>
</organism>
<gene>
    <name evidence="2" type="ORF">GCM10010345_42400</name>
</gene>
<protein>
    <recommendedName>
        <fullName evidence="4">SDR family oxidoreductase</fullName>
    </recommendedName>
</protein>
<proteinExistence type="predicted"/>
<keyword evidence="3" id="KW-1185">Reference proteome</keyword>
<evidence type="ECO:0000313" key="2">
    <source>
        <dbReference type="EMBL" id="GHA33369.1"/>
    </source>
</evidence>
<sequence>MRPAGGDELPVVDEVLAPARQLGPRRRATSPSPPRTARCRRGRPALPVLYAQTPAEEGFKVNALAPGLRASDLTPGAAAAGGDPAEAARGALRLALPPDDGPHRWLLPLGRNEIPRLRAWLIACVVRT</sequence>
<evidence type="ECO:0000256" key="1">
    <source>
        <dbReference type="SAM" id="MobiDB-lite"/>
    </source>
</evidence>
<feature type="region of interest" description="Disordered" evidence="1">
    <location>
        <begin position="1"/>
        <end position="40"/>
    </location>
</feature>
<dbReference type="EMBL" id="BMVN01000014">
    <property type="protein sequence ID" value="GHA33369.1"/>
    <property type="molecule type" value="Genomic_DNA"/>
</dbReference>
<accession>A0ABQ3CPP3</accession>